<keyword evidence="2" id="KW-1185">Reference proteome</keyword>
<dbReference type="EMBL" id="CP002109">
    <property type="protein sequence ID" value="ADL04194.1"/>
    <property type="molecule type" value="Genomic_DNA"/>
</dbReference>
<dbReference type="eggNOG" id="COG0727">
    <property type="taxonomic scope" value="Bacteria"/>
</dbReference>
<gene>
    <name evidence="1" type="ordered locus">Closa_1597</name>
</gene>
<dbReference type="STRING" id="610130.Closa_1597"/>
<protein>
    <recommendedName>
        <fullName evidence="3">YkgJ family cysteine cluster protein</fullName>
    </recommendedName>
</protein>
<name>D9RAB6_LACSW</name>
<sequence>MKREIDWKEISDGKLYGLNDMVKADCGDCEGCWACCQGMGQSVILDPLDCFRLTENLKCTMEALLAHKLELNVVDGIVLPNLIMGGKEERCGFLDHEGRCGIHSFRPGVCRLFPLGRIYGDHGFQYFLQVNECRKENRTKVKVYKWLDTPEVKRYEKYVSDWHFFLKRLEGKLEENRDQAYANKVSMYVLKQFYLTPYDGEQDFYDQFGKRLEASSFL</sequence>
<dbReference type="InterPro" id="IPR005358">
    <property type="entry name" value="Puta_zinc/iron-chelating_dom"/>
</dbReference>
<dbReference type="Pfam" id="PF03692">
    <property type="entry name" value="CxxCxxCC"/>
    <property type="match status" value="1"/>
</dbReference>
<organism evidence="1 2">
    <name type="scientific">Lacrimispora saccharolytica (strain ATCC 35040 / DSM 2544 / NRCC 2533 / WM1)</name>
    <name type="common">Clostridium saccharolyticum</name>
    <dbReference type="NCBI Taxonomy" id="610130"/>
    <lineage>
        <taxon>Bacteria</taxon>
        <taxon>Bacillati</taxon>
        <taxon>Bacillota</taxon>
        <taxon>Clostridia</taxon>
        <taxon>Lachnospirales</taxon>
        <taxon>Lachnospiraceae</taxon>
        <taxon>Lacrimispora</taxon>
    </lineage>
</organism>
<reference evidence="1" key="1">
    <citation type="submission" date="2010-07" db="EMBL/GenBank/DDBJ databases">
        <title>Complete sequence of Clostridium saccharolyticum WM1.</title>
        <authorList>
            <consortium name="US DOE Joint Genome Institute"/>
            <person name="Lucas S."/>
            <person name="Copeland A."/>
            <person name="Lapidus A."/>
            <person name="Cheng J.-F."/>
            <person name="Bruce D."/>
            <person name="Goodwin L."/>
            <person name="Pitluck S."/>
            <person name="Chertkov O."/>
            <person name="Detter J.C."/>
            <person name="Han C."/>
            <person name="Tapia R."/>
            <person name="Land M."/>
            <person name="Hauser L."/>
            <person name="Chang Y.-J."/>
            <person name="Jeffries C."/>
            <person name="Kyrpides N."/>
            <person name="Ivanova N."/>
            <person name="Mikhailova N."/>
            <person name="Mouttaki H."/>
            <person name="Lin L."/>
            <person name="Zhou J."/>
            <person name="Hemme C.L."/>
            <person name="Woyke T."/>
        </authorList>
    </citation>
    <scope>NUCLEOTIDE SEQUENCE [LARGE SCALE GENOMIC DNA]</scope>
    <source>
        <strain evidence="1">WM1</strain>
    </source>
</reference>
<evidence type="ECO:0000313" key="2">
    <source>
        <dbReference type="Proteomes" id="UP000001662"/>
    </source>
</evidence>
<proteinExistence type="predicted"/>
<dbReference type="Proteomes" id="UP000001662">
    <property type="component" value="Chromosome"/>
</dbReference>
<evidence type="ECO:0008006" key="3">
    <source>
        <dbReference type="Google" id="ProtNLM"/>
    </source>
</evidence>
<dbReference type="KEGG" id="csh:Closa_1597"/>
<evidence type="ECO:0000313" key="1">
    <source>
        <dbReference type="EMBL" id="ADL04194.1"/>
    </source>
</evidence>
<dbReference type="PANTHER" id="PTHR35866">
    <property type="entry name" value="PUTATIVE-RELATED"/>
    <property type="match status" value="1"/>
</dbReference>
<dbReference type="PaxDb" id="610130-Closa_1597"/>
<dbReference type="RefSeq" id="WP_013272285.1">
    <property type="nucleotide sequence ID" value="NC_014376.1"/>
</dbReference>
<accession>D9RAB6</accession>
<dbReference type="PANTHER" id="PTHR35866:SF1">
    <property type="entry name" value="YKGJ FAMILY CYSTEINE CLUSTER PROTEIN"/>
    <property type="match status" value="1"/>
</dbReference>
<dbReference type="OrthoDB" id="9810361at2"/>
<dbReference type="HOGENOM" id="CLU_1213101_0_0_9"/>
<dbReference type="AlphaFoldDB" id="D9RAB6"/>